<gene>
    <name evidence="9" type="ORF">ES332_A07G061000v1</name>
</gene>
<dbReference type="PROSITE" id="PS50090">
    <property type="entry name" value="MYB_LIKE"/>
    <property type="match status" value="1"/>
</dbReference>
<dbReference type="InterPro" id="IPR055132">
    <property type="entry name" value="RNase_J_b_CASP"/>
</dbReference>
<dbReference type="Pfam" id="PF12706">
    <property type="entry name" value="Lactamase_B_2"/>
    <property type="match status" value="1"/>
</dbReference>
<dbReference type="Pfam" id="PF22505">
    <property type="entry name" value="RNase_J_b_CASP"/>
    <property type="match status" value="1"/>
</dbReference>
<keyword evidence="3" id="KW-0378">Hydrolase</keyword>
<dbReference type="CDD" id="cd12203">
    <property type="entry name" value="GT1"/>
    <property type="match status" value="1"/>
</dbReference>
<dbReference type="InterPro" id="IPR044822">
    <property type="entry name" value="Myb_DNA-bind_4"/>
</dbReference>
<reference evidence="9 10" key="1">
    <citation type="submission" date="2019-07" db="EMBL/GenBank/DDBJ databases">
        <title>WGS assembly of Gossypium tomentosum.</title>
        <authorList>
            <person name="Chen Z.J."/>
            <person name="Sreedasyam A."/>
            <person name="Ando A."/>
            <person name="Song Q."/>
            <person name="De L."/>
            <person name="Hulse-Kemp A."/>
            <person name="Ding M."/>
            <person name="Ye W."/>
            <person name="Kirkbride R."/>
            <person name="Jenkins J."/>
            <person name="Plott C."/>
            <person name="Lovell J."/>
            <person name="Lin Y.-M."/>
            <person name="Vaughn R."/>
            <person name="Liu B."/>
            <person name="Li W."/>
            <person name="Simpson S."/>
            <person name="Scheffler B."/>
            <person name="Saski C."/>
            <person name="Grover C."/>
            <person name="Hu G."/>
            <person name="Conover J."/>
            <person name="Carlson J."/>
            <person name="Shu S."/>
            <person name="Boston L."/>
            <person name="Williams M."/>
            <person name="Peterson D."/>
            <person name="Mcgee K."/>
            <person name="Jones D."/>
            <person name="Wendel J."/>
            <person name="Stelly D."/>
            <person name="Grimwood J."/>
            <person name="Schmutz J."/>
        </authorList>
    </citation>
    <scope>NUCLEOTIDE SEQUENCE [LARGE SCALE GENOMIC DNA]</scope>
    <source>
        <strain evidence="9">7179.01</strain>
    </source>
</reference>
<dbReference type="InterPro" id="IPR011108">
    <property type="entry name" value="RMMBL"/>
</dbReference>
<dbReference type="InterPro" id="IPR001005">
    <property type="entry name" value="SANT/Myb"/>
</dbReference>
<feature type="region of interest" description="Disordered" evidence="7">
    <location>
        <begin position="23"/>
        <end position="56"/>
    </location>
</feature>
<accession>A0A5D2PPR6</accession>
<feature type="compositionally biased region" description="Basic and acidic residues" evidence="7">
    <location>
        <begin position="666"/>
        <end position="686"/>
    </location>
</feature>
<evidence type="ECO:0000256" key="1">
    <source>
        <dbReference type="ARBA" id="ARBA00022722"/>
    </source>
</evidence>
<evidence type="ECO:0000256" key="4">
    <source>
        <dbReference type="ARBA" id="ARBA00022833"/>
    </source>
</evidence>
<dbReference type="PANTHER" id="PTHR43694:SF1">
    <property type="entry name" value="RIBONUCLEASE J"/>
    <property type="match status" value="1"/>
</dbReference>
<dbReference type="SMART" id="SM00849">
    <property type="entry name" value="Lactamase_B"/>
    <property type="match status" value="1"/>
</dbReference>
<dbReference type="SMART" id="SM00717">
    <property type="entry name" value="SANT"/>
    <property type="match status" value="1"/>
</dbReference>
<evidence type="ECO:0000313" key="10">
    <source>
        <dbReference type="Proteomes" id="UP000322667"/>
    </source>
</evidence>
<feature type="region of interest" description="Disordered" evidence="7">
    <location>
        <begin position="710"/>
        <end position="734"/>
    </location>
</feature>
<dbReference type="InterPro" id="IPR001279">
    <property type="entry name" value="Metallo-B-lactamas"/>
</dbReference>
<dbReference type="InterPro" id="IPR042173">
    <property type="entry name" value="RNase_J_2"/>
</dbReference>
<keyword evidence="6" id="KW-0694">RNA-binding</keyword>
<dbReference type="Gene3D" id="1.10.10.60">
    <property type="entry name" value="Homeodomain-like"/>
    <property type="match status" value="1"/>
</dbReference>
<dbReference type="EMBL" id="CM017616">
    <property type="protein sequence ID" value="TYI17993.1"/>
    <property type="molecule type" value="Genomic_DNA"/>
</dbReference>
<feature type="compositionally biased region" description="Polar residues" evidence="7">
    <location>
        <begin position="28"/>
        <end position="44"/>
    </location>
</feature>
<feature type="compositionally biased region" description="Basic and acidic residues" evidence="7">
    <location>
        <begin position="717"/>
        <end position="733"/>
    </location>
</feature>
<keyword evidence="5" id="KW-0269">Exonuclease</keyword>
<evidence type="ECO:0000256" key="5">
    <source>
        <dbReference type="ARBA" id="ARBA00022839"/>
    </source>
</evidence>
<dbReference type="InterPro" id="IPR036866">
    <property type="entry name" value="RibonucZ/Hydroxyglut_hydro"/>
</dbReference>
<dbReference type="Proteomes" id="UP000322667">
    <property type="component" value="Chromosome A07"/>
</dbReference>
<dbReference type="GO" id="GO:0003723">
    <property type="term" value="F:RNA binding"/>
    <property type="evidence" value="ECO:0007669"/>
    <property type="project" value="UniProtKB-KW"/>
</dbReference>
<name>A0A5D2PPR6_GOSTO</name>
<feature type="compositionally biased region" description="Polar residues" evidence="7">
    <location>
        <begin position="688"/>
        <end position="698"/>
    </location>
</feature>
<evidence type="ECO:0000256" key="2">
    <source>
        <dbReference type="ARBA" id="ARBA00022723"/>
    </source>
</evidence>
<dbReference type="Gene3D" id="3.60.15.10">
    <property type="entry name" value="Ribonuclease Z/Hydroxyacylglutathione hydrolase-like"/>
    <property type="match status" value="1"/>
</dbReference>
<evidence type="ECO:0000313" key="9">
    <source>
        <dbReference type="EMBL" id="TYI17992.1"/>
    </source>
</evidence>
<keyword evidence="10" id="KW-1185">Reference proteome</keyword>
<dbReference type="InterPro" id="IPR009057">
    <property type="entry name" value="Homeodomain-like_sf"/>
</dbReference>
<organism evidence="9 10">
    <name type="scientific">Gossypium tomentosum</name>
    <name type="common">Hawaiian cotton</name>
    <name type="synonym">Gossypium sandvicense</name>
    <dbReference type="NCBI Taxonomy" id="34277"/>
    <lineage>
        <taxon>Eukaryota</taxon>
        <taxon>Viridiplantae</taxon>
        <taxon>Streptophyta</taxon>
        <taxon>Embryophyta</taxon>
        <taxon>Tracheophyta</taxon>
        <taxon>Spermatophyta</taxon>
        <taxon>Magnoliopsida</taxon>
        <taxon>eudicotyledons</taxon>
        <taxon>Gunneridae</taxon>
        <taxon>Pentapetalae</taxon>
        <taxon>rosids</taxon>
        <taxon>malvids</taxon>
        <taxon>Malvales</taxon>
        <taxon>Malvaceae</taxon>
        <taxon>Malvoideae</taxon>
        <taxon>Gossypium</taxon>
    </lineage>
</organism>
<dbReference type="Pfam" id="PF07521">
    <property type="entry name" value="RMMBL"/>
    <property type="match status" value="1"/>
</dbReference>
<keyword evidence="4" id="KW-0862">Zinc</keyword>
<dbReference type="Pfam" id="PF13837">
    <property type="entry name" value="Myb_DNA-bind_4"/>
    <property type="match status" value="1"/>
</dbReference>
<keyword evidence="2" id="KW-0479">Metal-binding</keyword>
<evidence type="ECO:0000259" key="8">
    <source>
        <dbReference type="PROSITE" id="PS50090"/>
    </source>
</evidence>
<dbReference type="PANTHER" id="PTHR43694">
    <property type="entry name" value="RIBONUCLEASE J"/>
    <property type="match status" value="1"/>
</dbReference>
<keyword evidence="1" id="KW-0540">Nuclease</keyword>
<dbReference type="GO" id="GO:0046872">
    <property type="term" value="F:metal ion binding"/>
    <property type="evidence" value="ECO:0007669"/>
    <property type="project" value="UniProtKB-KW"/>
</dbReference>
<sequence>MAASTALSLCPYILSRRPTPRKRRFSCSVGSTTPIGTRRTNVPRRSSGRLDGARKSMEDSVQRKMEQFYEGTAGPPLRVLPIGGLGEIGMNCMLVGNYDRYILIDAGVMFPDFDELGVQKIIPDTTFIKKWSHKIEAVVITHGHEDHIGALPWVIPALDPHTPIYASSFTMELIKKRLKENGIFVPSRLKVFKMRKRFAAGPFEIEPLRVTHSIPDCCGLVLRCADGTILHTGDWKIDESPLDGNIFDRQFLEDLSKEGVTLMMSDSTNVLSPGRTTSERVVADALLRHISNAKGRIITTQFASNIHRLGSVKAAADLTGRKLVFVGMSLRTYLDAAWKDGKAPIDPSTLVKAEDIDAYAPKDLIIVTTGSQAEPRAALNLASYGSSHSFKLNKEDVILYSAKVIPGNESRVMKMLNRISEIGSTIVMGRNEGLHTSGHGYRGELEEVLKIVKPQHFLPIHGELVFLKEHELLGKSTGVRHTTVIKNGEMLGVSHLRNRKVLSNGFSSLGKENLLLMYSDGDKAFGTSTELCIDERLRIASDGIIVVSMEILRPQKIDGIIENSLKGKIRITTRCLWLDKGKLLDALHKAAHAALSSCPVNCPLAHMERTVSEVLRKMVRKYSGKRPEVIAIALENPAGVLSDELNEKLSGNSNVGFGIPAVRKVMDGHPKRREPNKIKAENDGNLHIENTSEQNLTVGNDVETFLPEEVTTSSSPDHAERHTHSTEDSDEFWKPFIKSSSPIDNLENDNNGFIPIEEHKSELKSDDAASSGDVSELPSSQLKSSKPAKRNKWTSEEVKKLIKMRGELHSRFHVVKGRMALWEEISASLLADGISRSPVQCKSRWASLVQKYEEIRSEKKSHKDWPYFEEMNKILSDDFEAAAT</sequence>
<evidence type="ECO:0000256" key="7">
    <source>
        <dbReference type="SAM" id="MobiDB-lite"/>
    </source>
</evidence>
<dbReference type="SUPFAM" id="SSF46689">
    <property type="entry name" value="Homeodomain-like"/>
    <property type="match status" value="1"/>
</dbReference>
<dbReference type="GO" id="GO:0004527">
    <property type="term" value="F:exonuclease activity"/>
    <property type="evidence" value="ECO:0007669"/>
    <property type="project" value="UniProtKB-KW"/>
</dbReference>
<dbReference type="CDD" id="cd07714">
    <property type="entry name" value="RNaseJ_MBL-fold"/>
    <property type="match status" value="1"/>
</dbReference>
<protein>
    <recommendedName>
        <fullName evidence="8">Myb-like domain-containing protein</fullName>
    </recommendedName>
</protein>
<evidence type="ECO:0000256" key="6">
    <source>
        <dbReference type="ARBA" id="ARBA00022884"/>
    </source>
</evidence>
<dbReference type="Gene3D" id="3.40.50.10710">
    <property type="entry name" value="Metallo-hydrolase/oxidoreductase"/>
    <property type="match status" value="1"/>
</dbReference>
<feature type="domain" description="Myb-like" evidence="8">
    <location>
        <begin position="785"/>
        <end position="849"/>
    </location>
</feature>
<dbReference type="AlphaFoldDB" id="A0A5D2PPR6"/>
<evidence type="ECO:0000256" key="3">
    <source>
        <dbReference type="ARBA" id="ARBA00022801"/>
    </source>
</evidence>
<proteinExistence type="predicted"/>
<dbReference type="EMBL" id="CM017616">
    <property type="protein sequence ID" value="TYI17992.1"/>
    <property type="molecule type" value="Genomic_DNA"/>
</dbReference>
<dbReference type="SUPFAM" id="SSF56281">
    <property type="entry name" value="Metallo-hydrolase/oxidoreductase"/>
    <property type="match status" value="1"/>
</dbReference>
<feature type="region of interest" description="Disordered" evidence="7">
    <location>
        <begin position="666"/>
        <end position="698"/>
    </location>
</feature>
<feature type="region of interest" description="Disordered" evidence="7">
    <location>
        <begin position="761"/>
        <end position="791"/>
    </location>
</feature>